<name>A0AAV1N1C7_SCOSC</name>
<organism evidence="1 2">
    <name type="scientific">Scomber scombrus</name>
    <name type="common">Atlantic mackerel</name>
    <name type="synonym">Scomber vernalis</name>
    <dbReference type="NCBI Taxonomy" id="13677"/>
    <lineage>
        <taxon>Eukaryota</taxon>
        <taxon>Metazoa</taxon>
        <taxon>Chordata</taxon>
        <taxon>Craniata</taxon>
        <taxon>Vertebrata</taxon>
        <taxon>Euteleostomi</taxon>
        <taxon>Actinopterygii</taxon>
        <taxon>Neopterygii</taxon>
        <taxon>Teleostei</taxon>
        <taxon>Neoteleostei</taxon>
        <taxon>Acanthomorphata</taxon>
        <taxon>Pelagiaria</taxon>
        <taxon>Scombriformes</taxon>
        <taxon>Scombridae</taxon>
        <taxon>Scomber</taxon>
    </lineage>
</organism>
<proteinExistence type="predicted"/>
<protein>
    <submittedName>
        <fullName evidence="1">Uncharacterized protein</fullName>
    </submittedName>
</protein>
<reference evidence="1 2" key="1">
    <citation type="submission" date="2024-01" db="EMBL/GenBank/DDBJ databases">
        <authorList>
            <person name="Alioto T."/>
            <person name="Alioto T."/>
            <person name="Gomez Garrido J."/>
        </authorList>
    </citation>
    <scope>NUCLEOTIDE SEQUENCE [LARGE SCALE GENOMIC DNA]</scope>
</reference>
<dbReference type="EMBL" id="CAWUFR010000012">
    <property type="protein sequence ID" value="CAK6953212.1"/>
    <property type="molecule type" value="Genomic_DNA"/>
</dbReference>
<evidence type="ECO:0000313" key="1">
    <source>
        <dbReference type="EMBL" id="CAK6953212.1"/>
    </source>
</evidence>
<dbReference type="Proteomes" id="UP001314229">
    <property type="component" value="Unassembled WGS sequence"/>
</dbReference>
<accession>A0AAV1N1C7</accession>
<gene>
    <name evidence="1" type="ORF">FSCOSCO3_A031428</name>
</gene>
<evidence type="ECO:0000313" key="2">
    <source>
        <dbReference type="Proteomes" id="UP001314229"/>
    </source>
</evidence>
<comment type="caution">
    <text evidence="1">The sequence shown here is derived from an EMBL/GenBank/DDBJ whole genome shotgun (WGS) entry which is preliminary data.</text>
</comment>
<dbReference type="AlphaFoldDB" id="A0AAV1N1C7"/>
<sequence length="77" mass="8322">MAHRVRRSCVPTVRCPRDTLSKTTVELSHTVTQYSQGKAFERGIVSSTTTPLCCAALEEAGFLQRAPSAEQGALSLL</sequence>
<keyword evidence="2" id="KW-1185">Reference proteome</keyword>